<dbReference type="EnsemblPlants" id="AVESA.00010b.r2.UnG1449730.1">
    <property type="protein sequence ID" value="AVESA.00010b.r2.UnG1449730.1.CDS.1"/>
    <property type="gene ID" value="AVESA.00010b.r2.UnG1449730"/>
</dbReference>
<proteinExistence type="predicted"/>
<sequence length="137" mass="14953">MVSGPRSTLEFKYAHLRLALEAQVKVWYAEGSTDFSVKFVARTASIDENVTLLECEDITSALSDDRSIDLRRNVVVVEGNNGVLIIGVEVKQQGNDEGAGNIYREVSFTAATSGESHGTFDVGFCKMSVVVAWSLLF</sequence>
<accession>A0ACD6AU58</accession>
<name>A0ACD6AU58_AVESA</name>
<reference evidence="1" key="1">
    <citation type="submission" date="2025-09" db="UniProtKB">
        <authorList>
            <consortium name="EnsemblPlants"/>
        </authorList>
    </citation>
    <scope>IDENTIFICATION</scope>
</reference>
<evidence type="ECO:0000313" key="2">
    <source>
        <dbReference type="Proteomes" id="UP001732700"/>
    </source>
</evidence>
<dbReference type="Proteomes" id="UP001732700">
    <property type="component" value="Unassembled WGS sequence"/>
</dbReference>
<protein>
    <submittedName>
        <fullName evidence="1">Uncharacterized protein</fullName>
    </submittedName>
</protein>
<evidence type="ECO:0000313" key="1">
    <source>
        <dbReference type="EnsemblPlants" id="AVESA.00010b.r2.UnG1449730.1.CDS.1"/>
    </source>
</evidence>
<organism evidence="1 2">
    <name type="scientific">Avena sativa</name>
    <name type="common">Oat</name>
    <dbReference type="NCBI Taxonomy" id="4498"/>
    <lineage>
        <taxon>Eukaryota</taxon>
        <taxon>Viridiplantae</taxon>
        <taxon>Streptophyta</taxon>
        <taxon>Embryophyta</taxon>
        <taxon>Tracheophyta</taxon>
        <taxon>Spermatophyta</taxon>
        <taxon>Magnoliopsida</taxon>
        <taxon>Liliopsida</taxon>
        <taxon>Poales</taxon>
        <taxon>Poaceae</taxon>
        <taxon>BOP clade</taxon>
        <taxon>Pooideae</taxon>
        <taxon>Poodae</taxon>
        <taxon>Poeae</taxon>
        <taxon>Poeae Chloroplast Group 1 (Aveneae type)</taxon>
        <taxon>Aveninae</taxon>
        <taxon>Avena</taxon>
    </lineage>
</organism>
<keyword evidence="2" id="KW-1185">Reference proteome</keyword>